<keyword evidence="3" id="KW-1185">Reference proteome</keyword>
<reference evidence="2 3" key="1">
    <citation type="journal article" date="2021" name="Elife">
        <title>Chloroplast acquisition without the gene transfer in kleptoplastic sea slugs, Plakobranchus ocellatus.</title>
        <authorList>
            <person name="Maeda T."/>
            <person name="Takahashi S."/>
            <person name="Yoshida T."/>
            <person name="Shimamura S."/>
            <person name="Takaki Y."/>
            <person name="Nagai Y."/>
            <person name="Toyoda A."/>
            <person name="Suzuki Y."/>
            <person name="Arimoto A."/>
            <person name="Ishii H."/>
            <person name="Satoh N."/>
            <person name="Nishiyama T."/>
            <person name="Hasebe M."/>
            <person name="Maruyama T."/>
            <person name="Minagawa J."/>
            <person name="Obokata J."/>
            <person name="Shigenobu S."/>
        </authorList>
    </citation>
    <scope>NUCLEOTIDE SEQUENCE [LARGE SCALE GENOMIC DNA]</scope>
</reference>
<evidence type="ECO:0000313" key="3">
    <source>
        <dbReference type="Proteomes" id="UP000762676"/>
    </source>
</evidence>
<evidence type="ECO:0000313" key="2">
    <source>
        <dbReference type="EMBL" id="GFR60009.1"/>
    </source>
</evidence>
<proteinExistence type="predicted"/>
<comment type="caution">
    <text evidence="2">The sequence shown here is derived from an EMBL/GenBank/DDBJ whole genome shotgun (WGS) entry which is preliminary data.</text>
</comment>
<protein>
    <submittedName>
        <fullName evidence="2">Uncharacterized protein</fullName>
    </submittedName>
</protein>
<dbReference type="Proteomes" id="UP000762676">
    <property type="component" value="Unassembled WGS sequence"/>
</dbReference>
<gene>
    <name evidence="2" type="ORF">ElyMa_005397600</name>
</gene>
<feature type="compositionally biased region" description="Acidic residues" evidence="1">
    <location>
        <begin position="76"/>
        <end position="88"/>
    </location>
</feature>
<feature type="region of interest" description="Disordered" evidence="1">
    <location>
        <begin position="21"/>
        <end position="88"/>
    </location>
</feature>
<sequence length="88" mass="9481">MSGLRTGRKGDAGIYSVRALGGLESSSSQHACVAPTDSKLRPVCDDEDDDDDDDDDDNDGYNHTVDDKNDGNGGVYDDDDFHDDDPVK</sequence>
<feature type="compositionally biased region" description="Acidic residues" evidence="1">
    <location>
        <begin position="45"/>
        <end position="59"/>
    </location>
</feature>
<dbReference type="AlphaFoldDB" id="A0AAV4EHC1"/>
<dbReference type="EMBL" id="BMAT01010751">
    <property type="protein sequence ID" value="GFR60009.1"/>
    <property type="molecule type" value="Genomic_DNA"/>
</dbReference>
<name>A0AAV4EHC1_9GAST</name>
<evidence type="ECO:0000256" key="1">
    <source>
        <dbReference type="SAM" id="MobiDB-lite"/>
    </source>
</evidence>
<organism evidence="2 3">
    <name type="scientific">Elysia marginata</name>
    <dbReference type="NCBI Taxonomy" id="1093978"/>
    <lineage>
        <taxon>Eukaryota</taxon>
        <taxon>Metazoa</taxon>
        <taxon>Spiralia</taxon>
        <taxon>Lophotrochozoa</taxon>
        <taxon>Mollusca</taxon>
        <taxon>Gastropoda</taxon>
        <taxon>Heterobranchia</taxon>
        <taxon>Euthyneura</taxon>
        <taxon>Panpulmonata</taxon>
        <taxon>Sacoglossa</taxon>
        <taxon>Placobranchoidea</taxon>
        <taxon>Plakobranchidae</taxon>
        <taxon>Elysia</taxon>
    </lineage>
</organism>
<accession>A0AAV4EHC1</accession>